<organism evidence="1 2">
    <name type="scientific">Durusdinium trenchii</name>
    <dbReference type="NCBI Taxonomy" id="1381693"/>
    <lineage>
        <taxon>Eukaryota</taxon>
        <taxon>Sar</taxon>
        <taxon>Alveolata</taxon>
        <taxon>Dinophyceae</taxon>
        <taxon>Suessiales</taxon>
        <taxon>Symbiodiniaceae</taxon>
        <taxon>Durusdinium</taxon>
    </lineage>
</organism>
<gene>
    <name evidence="1" type="ORF">SCF082_LOCUS3202</name>
</gene>
<evidence type="ECO:0000313" key="2">
    <source>
        <dbReference type="Proteomes" id="UP001642464"/>
    </source>
</evidence>
<name>A0ABP0HRC1_9DINO</name>
<reference evidence="1 2" key="1">
    <citation type="submission" date="2024-02" db="EMBL/GenBank/DDBJ databases">
        <authorList>
            <person name="Chen Y."/>
            <person name="Shah S."/>
            <person name="Dougan E. K."/>
            <person name="Thang M."/>
            <person name="Chan C."/>
        </authorList>
    </citation>
    <scope>NUCLEOTIDE SEQUENCE [LARGE SCALE GENOMIC DNA]</scope>
</reference>
<evidence type="ECO:0000313" key="1">
    <source>
        <dbReference type="EMBL" id="CAK8992746.1"/>
    </source>
</evidence>
<dbReference type="EMBL" id="CAXAMM010001625">
    <property type="protein sequence ID" value="CAK8992746.1"/>
    <property type="molecule type" value="Genomic_DNA"/>
</dbReference>
<proteinExistence type="predicted"/>
<accession>A0ABP0HRC1</accession>
<dbReference type="Proteomes" id="UP001642464">
    <property type="component" value="Unassembled WGS sequence"/>
</dbReference>
<comment type="caution">
    <text evidence="1">The sequence shown here is derived from an EMBL/GenBank/DDBJ whole genome shotgun (WGS) entry which is preliminary data.</text>
</comment>
<sequence>MRRPAAALRKESDSESELEIDTRVWRLRRGADLVQAWKRPPSKIELQELAAAARKLSKGACSYWIPAFAQPTTPVQRFALDVFHFHCRRLGWTPKRLKALGKNAGAEVWAQRRSGKERQERRGMNWHFDKDEDLLDDCELVVHPLIGTATYLSDAGAPLMVFSQPTLQMSEDGPLYHEPRLRRRQSDAFVAFPQKALHVAFSGQLLHGLAPSSAHWLGTLRSRAHRTRWPPAQQQPRAFFVFPSEAGQRNSFTSHDLTFFSPQMCSSQSEQAWTQRLPVMKNRRMTCGLKKYVDVEGDLDSRNCCHCCHHNHQARLRCYGLAFGI</sequence>
<keyword evidence="2" id="KW-1185">Reference proteome</keyword>
<protein>
    <submittedName>
        <fullName evidence="1">Uncharacterized protein</fullName>
    </submittedName>
</protein>